<protein>
    <recommendedName>
        <fullName evidence="5">G-protein coupled receptors family 1 profile domain-containing protein</fullName>
    </recommendedName>
</protein>
<dbReference type="Ensembl" id="ENSPFOT00000026023.1">
    <property type="protein sequence ID" value="ENSPFOP00000021450.1"/>
    <property type="gene ID" value="ENSPFOG00000024751.1"/>
</dbReference>
<sequence>SSTDMLVNDSSSNASVPALPPDNSSSGVSFHCHTTAPSSFIFIAIDINIIVLMLPLSIFILHYGVQQWLQRRSASAAAISHSDCFTYHMVVMELLGVFGYILNLAGICRGDVYIIRIGDFFTSLTWFGQVFFHSLTCLERYLAVVHPIVYLRLKNERGIRIRNVSIACAWALSVAGVENLFTIMDSCLLITAIVIVSFCSLSVLCVLIRPGPGDQSSDNEKVDQLKKRAFYTIMAILGVLVLRFTWGLTRSIFYMSKANYYCLVMTSCFWFYLPSSLVLPLLFLHRTGKLMCCKKNMDGKQRSTK</sequence>
<reference evidence="3" key="3">
    <citation type="submission" date="2025-09" db="UniProtKB">
        <authorList>
            <consortium name="Ensembl"/>
        </authorList>
    </citation>
    <scope>IDENTIFICATION</scope>
</reference>
<feature type="transmembrane region" description="Helical" evidence="2">
    <location>
        <begin position="188"/>
        <end position="208"/>
    </location>
</feature>
<dbReference type="GeneTree" id="ENSGT00770000121696"/>
<feature type="transmembrane region" description="Helical" evidence="2">
    <location>
        <begin position="126"/>
        <end position="151"/>
    </location>
</feature>
<feature type="transmembrane region" description="Helical" evidence="2">
    <location>
        <begin position="229"/>
        <end position="246"/>
    </location>
</feature>
<feature type="transmembrane region" description="Helical" evidence="2">
    <location>
        <begin position="85"/>
        <end position="106"/>
    </location>
</feature>
<keyword evidence="2" id="KW-1133">Transmembrane helix</keyword>
<organism evidence="3 4">
    <name type="scientific">Poecilia formosa</name>
    <name type="common">Amazon molly</name>
    <name type="synonym">Limia formosa</name>
    <dbReference type="NCBI Taxonomy" id="48698"/>
    <lineage>
        <taxon>Eukaryota</taxon>
        <taxon>Metazoa</taxon>
        <taxon>Chordata</taxon>
        <taxon>Craniata</taxon>
        <taxon>Vertebrata</taxon>
        <taxon>Euteleostomi</taxon>
        <taxon>Actinopterygii</taxon>
        <taxon>Neopterygii</taxon>
        <taxon>Teleostei</taxon>
        <taxon>Neoteleostei</taxon>
        <taxon>Acanthomorphata</taxon>
        <taxon>Ovalentaria</taxon>
        <taxon>Atherinomorphae</taxon>
        <taxon>Cyprinodontiformes</taxon>
        <taxon>Poeciliidae</taxon>
        <taxon>Poeciliinae</taxon>
        <taxon>Poecilia</taxon>
    </lineage>
</organism>
<feature type="compositionally biased region" description="Polar residues" evidence="1">
    <location>
        <begin position="1"/>
        <end position="15"/>
    </location>
</feature>
<feature type="transmembrane region" description="Helical" evidence="2">
    <location>
        <begin position="258"/>
        <end position="284"/>
    </location>
</feature>
<feature type="region of interest" description="Disordered" evidence="1">
    <location>
        <begin position="1"/>
        <end position="22"/>
    </location>
</feature>
<reference evidence="4" key="1">
    <citation type="submission" date="2013-10" db="EMBL/GenBank/DDBJ databases">
        <authorList>
            <person name="Schartl M."/>
            <person name="Warren W."/>
        </authorList>
    </citation>
    <scope>NUCLEOTIDE SEQUENCE [LARGE SCALE GENOMIC DNA]</scope>
    <source>
        <strain evidence="4">female</strain>
    </source>
</reference>
<keyword evidence="2" id="KW-0472">Membrane</keyword>
<evidence type="ECO:0000256" key="2">
    <source>
        <dbReference type="SAM" id="Phobius"/>
    </source>
</evidence>
<feature type="transmembrane region" description="Helical" evidence="2">
    <location>
        <begin position="40"/>
        <end position="65"/>
    </location>
</feature>
<dbReference type="SUPFAM" id="SSF81321">
    <property type="entry name" value="Family A G protein-coupled receptor-like"/>
    <property type="match status" value="1"/>
</dbReference>
<dbReference type="OMA" id="CELIAGV"/>
<dbReference type="Gene3D" id="1.20.1070.10">
    <property type="entry name" value="Rhodopsin 7-helix transmembrane proteins"/>
    <property type="match status" value="1"/>
</dbReference>
<evidence type="ECO:0008006" key="5">
    <source>
        <dbReference type="Google" id="ProtNLM"/>
    </source>
</evidence>
<accession>A0A096LQK9</accession>
<evidence type="ECO:0000313" key="3">
    <source>
        <dbReference type="Ensembl" id="ENSPFOP00000021450.1"/>
    </source>
</evidence>
<reference evidence="3" key="2">
    <citation type="submission" date="2025-08" db="UniProtKB">
        <authorList>
            <consortium name="Ensembl"/>
        </authorList>
    </citation>
    <scope>IDENTIFICATION</scope>
</reference>
<dbReference type="AlphaFoldDB" id="A0A096LQK9"/>
<feature type="transmembrane region" description="Helical" evidence="2">
    <location>
        <begin position="163"/>
        <end position="182"/>
    </location>
</feature>
<name>A0A096LQK9_POEFO</name>
<evidence type="ECO:0000313" key="4">
    <source>
        <dbReference type="Proteomes" id="UP000028760"/>
    </source>
</evidence>
<dbReference type="STRING" id="48698.ENSPFOP00000021450"/>
<dbReference type="EMBL" id="AYCK01012347">
    <property type="status" value="NOT_ANNOTATED_CDS"/>
    <property type="molecule type" value="Genomic_DNA"/>
</dbReference>
<dbReference type="Proteomes" id="UP000028760">
    <property type="component" value="Unassembled WGS sequence"/>
</dbReference>
<keyword evidence="2" id="KW-0812">Transmembrane</keyword>
<keyword evidence="4" id="KW-1185">Reference proteome</keyword>
<evidence type="ECO:0000256" key="1">
    <source>
        <dbReference type="SAM" id="MobiDB-lite"/>
    </source>
</evidence>
<proteinExistence type="predicted"/>